<evidence type="ECO:0000256" key="1">
    <source>
        <dbReference type="SAM" id="MobiDB-lite"/>
    </source>
</evidence>
<accession>A0A9X1SE15</accession>
<dbReference type="Proteomes" id="UP001139158">
    <property type="component" value="Unassembled WGS sequence"/>
</dbReference>
<gene>
    <name evidence="2" type="ORF">LJ757_16515</name>
</gene>
<dbReference type="EMBL" id="JAJFZV010000018">
    <property type="protein sequence ID" value="MCC3299397.1"/>
    <property type="molecule type" value="Genomic_DNA"/>
</dbReference>
<evidence type="ECO:0000313" key="3">
    <source>
        <dbReference type="Proteomes" id="UP001139158"/>
    </source>
</evidence>
<evidence type="ECO:0000313" key="2">
    <source>
        <dbReference type="EMBL" id="MCC3299397.1"/>
    </source>
</evidence>
<organism evidence="2 3">
    <name type="scientific">Arthrobacter caoxuetaonis</name>
    <dbReference type="NCBI Taxonomy" id="2886935"/>
    <lineage>
        <taxon>Bacteria</taxon>
        <taxon>Bacillati</taxon>
        <taxon>Actinomycetota</taxon>
        <taxon>Actinomycetes</taxon>
        <taxon>Micrococcales</taxon>
        <taxon>Micrococcaceae</taxon>
        <taxon>Arthrobacter</taxon>
    </lineage>
</organism>
<protein>
    <submittedName>
        <fullName evidence="2">Uncharacterized protein</fullName>
    </submittedName>
</protein>
<proteinExistence type="predicted"/>
<comment type="caution">
    <text evidence="2">The sequence shown here is derived from an EMBL/GenBank/DDBJ whole genome shotgun (WGS) entry which is preliminary data.</text>
</comment>
<reference evidence="2" key="1">
    <citation type="submission" date="2021-10" db="EMBL/GenBank/DDBJ databases">
        <title>Novel species in genus Arthrobacter.</title>
        <authorList>
            <person name="Liu Y."/>
        </authorList>
    </citation>
    <scope>NUCLEOTIDE SEQUENCE</scope>
    <source>
        <strain evidence="2">Zg-Y453</strain>
    </source>
</reference>
<dbReference type="AlphaFoldDB" id="A0A9X1SE15"/>
<name>A0A9X1SE15_9MICC</name>
<keyword evidence="3" id="KW-1185">Reference proteome</keyword>
<dbReference type="RefSeq" id="WP_227897384.1">
    <property type="nucleotide sequence ID" value="NZ_CP099467.1"/>
</dbReference>
<sequence>MYPFTTDDQPEVPHQHRIFAAAAELQAAYEAGEDFTKGMPLSESIVLLTLQAVDDTVHEMIENWRNGPTVPVKIPPYALPAAPFPSVLELRAETSVMVSREGRAERGLPPVKTHWQDE</sequence>
<feature type="region of interest" description="Disordered" evidence="1">
    <location>
        <begin position="99"/>
        <end position="118"/>
    </location>
</feature>